<dbReference type="InterPro" id="IPR045250">
    <property type="entry name" value="p23-like"/>
</dbReference>
<dbReference type="GO" id="GO:0005634">
    <property type="term" value="C:nucleus"/>
    <property type="evidence" value="ECO:0007669"/>
    <property type="project" value="TreeGrafter"/>
</dbReference>
<dbReference type="InterPro" id="IPR007052">
    <property type="entry name" value="CS_dom"/>
</dbReference>
<dbReference type="AlphaFoldDB" id="A0A9N8HRU9"/>
<proteinExistence type="inferred from homology"/>
<dbReference type="SUPFAM" id="SSF49764">
    <property type="entry name" value="HSP20-like chaperones"/>
    <property type="match status" value="1"/>
</dbReference>
<evidence type="ECO:0000256" key="1">
    <source>
        <dbReference type="ARBA" id="ARBA00025733"/>
    </source>
</evidence>
<dbReference type="PANTHER" id="PTHR22932:SF1">
    <property type="entry name" value="CO-CHAPERONE PROTEIN DAF-41"/>
    <property type="match status" value="1"/>
</dbReference>
<evidence type="ECO:0000313" key="4">
    <source>
        <dbReference type="EMBL" id="CAB9522535.1"/>
    </source>
</evidence>
<gene>
    <name evidence="4" type="ORF">SEMRO_1313_G261920.1</name>
</gene>
<dbReference type="FunFam" id="2.60.40.790:FF:000039">
    <property type="entry name" value="CS domain containing protein"/>
    <property type="match status" value="1"/>
</dbReference>
<evidence type="ECO:0000259" key="3">
    <source>
        <dbReference type="PROSITE" id="PS51203"/>
    </source>
</evidence>
<dbReference type="OrthoDB" id="1564555at2759"/>
<protein>
    <submittedName>
        <fullName evidence="4">Prostaglandin E synthase 3 (Cytosolic)</fullName>
    </submittedName>
</protein>
<keyword evidence="5" id="KW-1185">Reference proteome</keyword>
<feature type="domain" description="CS" evidence="3">
    <location>
        <begin position="3"/>
        <end position="93"/>
    </location>
</feature>
<dbReference type="GO" id="GO:0006457">
    <property type="term" value="P:protein folding"/>
    <property type="evidence" value="ECO:0007669"/>
    <property type="project" value="TreeGrafter"/>
</dbReference>
<dbReference type="EMBL" id="CAICTM010001311">
    <property type="protein sequence ID" value="CAB9522535.1"/>
    <property type="molecule type" value="Genomic_DNA"/>
</dbReference>
<comment type="similarity">
    <text evidence="1">Belongs to the p23/wos2 family.</text>
</comment>
<dbReference type="InterPro" id="IPR008978">
    <property type="entry name" value="HSP20-like_chaperone"/>
</dbReference>
<feature type="region of interest" description="Disordered" evidence="2">
    <location>
        <begin position="180"/>
        <end position="213"/>
    </location>
</feature>
<dbReference type="PANTHER" id="PTHR22932">
    <property type="entry name" value="TELOMERASE-BINDING PROTEIN P23 HSP90 CO-CHAPERONE"/>
    <property type="match status" value="1"/>
</dbReference>
<dbReference type="Gene3D" id="2.60.40.790">
    <property type="match status" value="1"/>
</dbReference>
<sequence>MSVNTAPIKWAQRTDSLYVTIALSDVKNETINLTDKELHFKGKSQDKDYEVNIEFFKPVDAEGSKYNVLPRSIQMHIMKKKEDEDEEFWPRLLKDKALEKNQVKIDWDRYVDEDEEEEGFDTSALDGGMGMGGMGGMGGGGGGFPGMPGGMPGMGGMGGMPGMEGMGNMGGMDMEALMKQMGDMSAMGGGPPTGEDEDGDDDDLDDLPDLEES</sequence>
<organism evidence="4 5">
    <name type="scientific">Seminavis robusta</name>
    <dbReference type="NCBI Taxonomy" id="568900"/>
    <lineage>
        <taxon>Eukaryota</taxon>
        <taxon>Sar</taxon>
        <taxon>Stramenopiles</taxon>
        <taxon>Ochrophyta</taxon>
        <taxon>Bacillariophyta</taxon>
        <taxon>Bacillariophyceae</taxon>
        <taxon>Bacillariophycidae</taxon>
        <taxon>Naviculales</taxon>
        <taxon>Naviculaceae</taxon>
        <taxon>Seminavis</taxon>
    </lineage>
</organism>
<evidence type="ECO:0000313" key="5">
    <source>
        <dbReference type="Proteomes" id="UP001153069"/>
    </source>
</evidence>
<accession>A0A9N8HRU9</accession>
<reference evidence="4" key="1">
    <citation type="submission" date="2020-06" db="EMBL/GenBank/DDBJ databases">
        <authorList>
            <consortium name="Plant Systems Biology data submission"/>
        </authorList>
    </citation>
    <scope>NUCLEOTIDE SEQUENCE</scope>
    <source>
        <strain evidence="4">D6</strain>
    </source>
</reference>
<dbReference type="GO" id="GO:0005829">
    <property type="term" value="C:cytosol"/>
    <property type="evidence" value="ECO:0007669"/>
    <property type="project" value="TreeGrafter"/>
</dbReference>
<dbReference type="GO" id="GO:0051131">
    <property type="term" value="P:chaperone-mediated protein complex assembly"/>
    <property type="evidence" value="ECO:0007669"/>
    <property type="project" value="TreeGrafter"/>
</dbReference>
<evidence type="ECO:0000256" key="2">
    <source>
        <dbReference type="SAM" id="MobiDB-lite"/>
    </source>
</evidence>
<dbReference type="Proteomes" id="UP001153069">
    <property type="component" value="Unassembled WGS sequence"/>
</dbReference>
<comment type="caution">
    <text evidence="4">The sequence shown here is derived from an EMBL/GenBank/DDBJ whole genome shotgun (WGS) entry which is preliminary data.</text>
</comment>
<name>A0A9N8HRU9_9STRA</name>
<dbReference type="PROSITE" id="PS51203">
    <property type="entry name" value="CS"/>
    <property type="match status" value="1"/>
</dbReference>
<dbReference type="Pfam" id="PF04969">
    <property type="entry name" value="CS"/>
    <property type="match status" value="1"/>
</dbReference>
<dbReference type="GO" id="GO:0051087">
    <property type="term" value="F:protein-folding chaperone binding"/>
    <property type="evidence" value="ECO:0007669"/>
    <property type="project" value="TreeGrafter"/>
</dbReference>
<dbReference type="GO" id="GO:0051879">
    <property type="term" value="F:Hsp90 protein binding"/>
    <property type="evidence" value="ECO:0007669"/>
    <property type="project" value="InterPro"/>
</dbReference>
<feature type="compositionally biased region" description="Acidic residues" evidence="2">
    <location>
        <begin position="194"/>
        <end position="213"/>
    </location>
</feature>
<dbReference type="CDD" id="cd06465">
    <property type="entry name" value="p23_hB-ind1_like"/>
    <property type="match status" value="1"/>
</dbReference>